<evidence type="ECO:0000259" key="12">
    <source>
        <dbReference type="Pfam" id="PF17936"/>
    </source>
</evidence>
<dbReference type="InterPro" id="IPR041498">
    <property type="entry name" value="Big_6"/>
</dbReference>
<feature type="region of interest" description="Disordered" evidence="10">
    <location>
        <begin position="682"/>
        <end position="703"/>
    </location>
</feature>
<evidence type="ECO:0000256" key="8">
    <source>
        <dbReference type="ARBA" id="ARBA00022837"/>
    </source>
</evidence>
<dbReference type="InterPro" id="IPR023828">
    <property type="entry name" value="Peptidase_S8_Ser-AS"/>
</dbReference>
<dbReference type="PROSITE" id="PS00137">
    <property type="entry name" value="SUBTILASE_HIS"/>
    <property type="match status" value="1"/>
</dbReference>
<feature type="domain" description="Bacterial Ig" evidence="12">
    <location>
        <begin position="897"/>
        <end position="976"/>
    </location>
</feature>
<dbReference type="InterPro" id="IPR015500">
    <property type="entry name" value="Peptidase_S8_subtilisin-rel"/>
</dbReference>
<dbReference type="GO" id="GO:0004252">
    <property type="term" value="F:serine-type endopeptidase activity"/>
    <property type="evidence" value="ECO:0007669"/>
    <property type="project" value="UniProtKB-UniRule"/>
</dbReference>
<feature type="domain" description="Bacterial Ig" evidence="12">
    <location>
        <begin position="812"/>
        <end position="893"/>
    </location>
</feature>
<feature type="domain" description="Bacterial Ig" evidence="12">
    <location>
        <begin position="980"/>
        <end position="1059"/>
    </location>
</feature>
<keyword evidence="5 9" id="KW-0645">Protease</keyword>
<evidence type="ECO:0000256" key="10">
    <source>
        <dbReference type="SAM" id="MobiDB-lite"/>
    </source>
</evidence>
<dbReference type="GO" id="GO:0006508">
    <property type="term" value="P:proteolysis"/>
    <property type="evidence" value="ECO:0007669"/>
    <property type="project" value="UniProtKB-KW"/>
</dbReference>
<accession>A0A4R5VJW9</accession>
<evidence type="ECO:0000313" key="13">
    <source>
        <dbReference type="EMBL" id="MDQ6598896.1"/>
    </source>
</evidence>
<dbReference type="InterPro" id="IPR022398">
    <property type="entry name" value="Peptidase_S8_His-AS"/>
</dbReference>
<dbReference type="PANTHER" id="PTHR43806:SF11">
    <property type="entry name" value="CEREVISIN-RELATED"/>
    <property type="match status" value="1"/>
</dbReference>
<evidence type="ECO:0000259" key="11">
    <source>
        <dbReference type="Pfam" id="PF00082"/>
    </source>
</evidence>
<feature type="domain" description="Bacterial Ig" evidence="12">
    <location>
        <begin position="1063"/>
        <end position="1141"/>
    </location>
</feature>
<evidence type="ECO:0000256" key="2">
    <source>
        <dbReference type="ARBA" id="ARBA00004613"/>
    </source>
</evidence>
<dbReference type="PROSITE" id="PS00138">
    <property type="entry name" value="SUBTILASE_SER"/>
    <property type="match status" value="1"/>
</dbReference>
<dbReference type="Proteomes" id="UP000295132">
    <property type="component" value="Unassembled WGS sequence"/>
</dbReference>
<name>A0A4R5VJW9_9BACI</name>
<dbReference type="InterPro" id="IPR050131">
    <property type="entry name" value="Peptidase_S8_subtilisin-like"/>
</dbReference>
<dbReference type="InterPro" id="IPR000209">
    <property type="entry name" value="Peptidase_S8/S53_dom"/>
</dbReference>
<dbReference type="EMBL" id="JAVGVR010000001">
    <property type="protein sequence ID" value="MDQ6598896.1"/>
    <property type="molecule type" value="Genomic_DNA"/>
</dbReference>
<dbReference type="PRINTS" id="PR00723">
    <property type="entry name" value="SUBTILISIN"/>
</dbReference>
<evidence type="ECO:0000313" key="14">
    <source>
        <dbReference type="EMBL" id="TDK58201.1"/>
    </source>
</evidence>
<dbReference type="Gene3D" id="2.60.120.380">
    <property type="match status" value="1"/>
</dbReference>
<evidence type="ECO:0000256" key="1">
    <source>
        <dbReference type="ARBA" id="ARBA00001913"/>
    </source>
</evidence>
<dbReference type="PROSITE" id="PS51892">
    <property type="entry name" value="SUBTILASE"/>
    <property type="match status" value="1"/>
</dbReference>
<keyword evidence="6 9" id="KW-0378">Hydrolase</keyword>
<feature type="active site" description="Charge relay system" evidence="9">
    <location>
        <position position="456"/>
    </location>
</feature>
<dbReference type="InterPro" id="IPR013783">
    <property type="entry name" value="Ig-like_fold"/>
</dbReference>
<evidence type="ECO:0000256" key="4">
    <source>
        <dbReference type="ARBA" id="ARBA00022525"/>
    </source>
</evidence>
<comment type="similarity">
    <text evidence="3 9">Belongs to the peptidase S8 family.</text>
</comment>
<dbReference type="InterPro" id="IPR036852">
    <property type="entry name" value="Peptidase_S8/S53_dom_sf"/>
</dbReference>
<evidence type="ECO:0000313" key="15">
    <source>
        <dbReference type="Proteomes" id="UP000295132"/>
    </source>
</evidence>
<dbReference type="Pfam" id="PF17936">
    <property type="entry name" value="Big_6"/>
    <property type="match status" value="5"/>
</dbReference>
<reference evidence="14 15" key="1">
    <citation type="submission" date="2019-03" db="EMBL/GenBank/DDBJ databases">
        <title>Bacillus niacini sp. nov. a Nicotinate-Metabolizing Mesophile Isolated from Soil.</title>
        <authorList>
            <person name="Zhang G."/>
        </authorList>
    </citation>
    <scope>NUCLEOTIDE SEQUENCE [LARGE SCALE GENOMIC DNA]</scope>
    <source>
        <strain evidence="14 15">WN066</strain>
    </source>
</reference>
<dbReference type="Pfam" id="PF00082">
    <property type="entry name" value="Peptidase_S8"/>
    <property type="match status" value="1"/>
</dbReference>
<comment type="subcellular location">
    <subcellularLocation>
        <location evidence="2">Secreted</location>
    </subcellularLocation>
</comment>
<organism evidence="14 15">
    <name type="scientific">Bacillus salipaludis</name>
    <dbReference type="NCBI Taxonomy" id="2547811"/>
    <lineage>
        <taxon>Bacteria</taxon>
        <taxon>Bacillati</taxon>
        <taxon>Bacillota</taxon>
        <taxon>Bacilli</taxon>
        <taxon>Bacillales</taxon>
        <taxon>Bacillaceae</taxon>
        <taxon>Bacillus</taxon>
    </lineage>
</organism>
<dbReference type="Gene3D" id="3.40.50.200">
    <property type="entry name" value="Peptidase S8/S53 domain"/>
    <property type="match status" value="1"/>
</dbReference>
<dbReference type="AlphaFoldDB" id="A0A4R5VJW9"/>
<feature type="active site" description="Charge relay system" evidence="9">
    <location>
        <position position="491"/>
    </location>
</feature>
<keyword evidence="8" id="KW-0106">Calcium</keyword>
<dbReference type="CDD" id="cd07484">
    <property type="entry name" value="Peptidases_S8_Thermitase_like"/>
    <property type="match status" value="1"/>
</dbReference>
<dbReference type="PANTHER" id="PTHR43806">
    <property type="entry name" value="PEPTIDASE S8"/>
    <property type="match status" value="1"/>
</dbReference>
<evidence type="ECO:0000256" key="6">
    <source>
        <dbReference type="ARBA" id="ARBA00022801"/>
    </source>
</evidence>
<evidence type="ECO:0000256" key="9">
    <source>
        <dbReference type="PROSITE-ProRule" id="PRU01240"/>
    </source>
</evidence>
<evidence type="ECO:0000256" key="7">
    <source>
        <dbReference type="ARBA" id="ARBA00022825"/>
    </source>
</evidence>
<dbReference type="Proteomes" id="UP001178888">
    <property type="component" value="Unassembled WGS sequence"/>
</dbReference>
<comment type="caution">
    <text evidence="14">The sequence shown here is derived from an EMBL/GenBank/DDBJ whole genome shotgun (WGS) entry which is preliminary data.</text>
</comment>
<dbReference type="InterPro" id="IPR034084">
    <property type="entry name" value="Thermitase-like_dom"/>
</dbReference>
<reference evidence="13" key="2">
    <citation type="submission" date="2023-08" db="EMBL/GenBank/DDBJ databases">
        <title>Nitrogen cycling bacteria in agricultural field soils.</title>
        <authorList>
            <person name="Jang J."/>
        </authorList>
    </citation>
    <scope>NUCLEOTIDE SEQUENCE</scope>
    <source>
        <strain evidence="13">PS3-36</strain>
    </source>
</reference>
<proteinExistence type="inferred from homology"/>
<protein>
    <submittedName>
        <fullName evidence="13">Ig-like domain-containing protein</fullName>
    </submittedName>
    <submittedName>
        <fullName evidence="14">Peptidase S8</fullName>
    </submittedName>
</protein>
<feature type="domain" description="Peptidase S8/S53" evidence="11">
    <location>
        <begin position="448"/>
        <end position="691"/>
    </location>
</feature>
<sequence>MRKRKFSIFIVLVLLFTLLYSQNPVKTKAATGSSLNEKVLTTTPIEAQFEPSEQTHWYKVMPTNEDVSKNTHFRIKLQSEQELNISVYSSLENALNDNTFDRYMGYTYSNEPAQIEFPLAWTGPYYIKVENYNSGLEEGESKEFEGEEGPDSPPIVNPVYTISYEGDTLAPSDSPIGDQCPAELGVLNRENGKGILKDLRMIRETLLANTDKGREFTSLYYKTAPFLGTKMIVNKALREDVYKNLVQLKGLFADLAENGDQSSYIIKTNEQQAINNLYKILQESVPGFLKKQIEQKAAEIGISNLTNSSLSSVIEKLDLKTSNDKEENRMIVKLKEGKPLSQFKTKVKAYGLRSINPLNVKQTNNHNLLVVEMNKTNQFKIAIKQIANLPEVEFVEPIQQYKALTADTQYKYQWSLHENEGNTGPDKINKDANIQFEKLQNLINGQLKDTVVAVVDTGVDHTLADLQDKVQSDQGYNFINRTNNIMDDNGHGTHVSGIIAASANNGYSMAGISPSAKILPVKVLDSSGSGDTEQIALGILYAADHGAKVINLSLGGPYSRTIEYALQYANKKNITVVAASGNDGFEEVSYPASSKYVIAVGSTNRLNVVSDFSNYGEGLDLVAPGSDIPSLVPNGNVTYASGTSMAAPHVSAVASLLLSQQPNLTPSEIQYLLTKTANDISFNEQDNPNGDFPGTPDQEYPQPTKEVVPGYDQVSGWGNLNAYSAFSAVALNANVDRLLNNQTKVTGTAINGSTVKVLDGDTELGEGKATASGTFTVNIPVQKSGKLLNVIISTKGVDNGPETTFRIAVEKAPEKPTVQPLSNIDEYLTGNAAPKLTVNIKDSSRKVIKTGNTDDSGAFKIKIDKQKGNTVLYVTVSDDQNRESSEVKVTVKDVILPNSPKVKPVSDRDEVIKGSSEANAQITAKVNGKVIGTSKADRTGAFEIKIKKQKAGYEIAITAKNAAGNSSKETKIKVIDKTPPATPKVNAVDDNSTVIKGKTEANANVSAKVNGKVIGTSKADKTGAFKIKIKKQKAYTIIAVTVKDATGNSSKETRITVIDKTPPATPKVNVVNDKSTAVRGKTEANATITIKVNNKTIGIGKANKHGNFFVGIKKQKAGTVLVIKAKDKAGNVSKGIKTTVKKSK</sequence>
<feature type="domain" description="Bacterial Ig" evidence="12">
    <location>
        <begin position="738"/>
        <end position="797"/>
    </location>
</feature>
<dbReference type="Gene3D" id="2.60.40.10">
    <property type="entry name" value="Immunoglobulins"/>
    <property type="match status" value="5"/>
</dbReference>
<dbReference type="RefSeq" id="WP_133338784.1">
    <property type="nucleotide sequence ID" value="NZ_JAVGVR010000001.1"/>
</dbReference>
<keyword evidence="4" id="KW-0964">Secreted</keyword>
<keyword evidence="16" id="KW-1185">Reference proteome</keyword>
<dbReference type="GO" id="GO:0005576">
    <property type="term" value="C:extracellular region"/>
    <property type="evidence" value="ECO:0007669"/>
    <property type="project" value="UniProtKB-SubCell"/>
</dbReference>
<feature type="active site" description="Charge relay system" evidence="9">
    <location>
        <position position="644"/>
    </location>
</feature>
<evidence type="ECO:0000313" key="16">
    <source>
        <dbReference type="Proteomes" id="UP001178888"/>
    </source>
</evidence>
<comment type="cofactor">
    <cofactor evidence="1">
        <name>Ca(2+)</name>
        <dbReference type="ChEBI" id="CHEBI:29108"/>
    </cofactor>
</comment>
<gene>
    <name evidence="14" type="ORF">E2K98_24320</name>
    <name evidence="13" type="ORF">RCG21_21505</name>
</gene>
<dbReference type="SUPFAM" id="SSF52743">
    <property type="entry name" value="Subtilisin-like"/>
    <property type="match status" value="1"/>
</dbReference>
<evidence type="ECO:0000256" key="3">
    <source>
        <dbReference type="ARBA" id="ARBA00011073"/>
    </source>
</evidence>
<evidence type="ECO:0000256" key="5">
    <source>
        <dbReference type="ARBA" id="ARBA00022670"/>
    </source>
</evidence>
<dbReference type="EMBL" id="SMYO01000016">
    <property type="protein sequence ID" value="TDK58201.1"/>
    <property type="molecule type" value="Genomic_DNA"/>
</dbReference>
<keyword evidence="7 9" id="KW-0720">Serine protease</keyword>